<dbReference type="InterPro" id="IPR002126">
    <property type="entry name" value="Cadherin-like_dom"/>
</dbReference>
<dbReference type="InterPro" id="IPR018511">
    <property type="entry name" value="Hemolysin-typ_Ca-bd_CS"/>
</dbReference>
<dbReference type="Gene3D" id="2.150.10.10">
    <property type="entry name" value="Serralysin-like metalloprotease, C-terminal"/>
    <property type="match status" value="1"/>
</dbReference>
<gene>
    <name evidence="2" type="ORF">ACETIH_13800</name>
</gene>
<evidence type="ECO:0000313" key="3">
    <source>
        <dbReference type="Proteomes" id="UP001593940"/>
    </source>
</evidence>
<keyword evidence="3" id="KW-1185">Reference proteome</keyword>
<dbReference type="InterPro" id="IPR001343">
    <property type="entry name" value="Hemolysn_Ca-bd"/>
</dbReference>
<dbReference type="CDD" id="cd11304">
    <property type="entry name" value="Cadherin_repeat"/>
    <property type="match status" value="1"/>
</dbReference>
<evidence type="ECO:0000259" key="1">
    <source>
        <dbReference type="PROSITE" id="PS50268"/>
    </source>
</evidence>
<dbReference type="Proteomes" id="UP001593940">
    <property type="component" value="Unassembled WGS sequence"/>
</dbReference>
<dbReference type="Pfam" id="PF00353">
    <property type="entry name" value="HemolysinCabind"/>
    <property type="match status" value="2"/>
</dbReference>
<dbReference type="EMBL" id="JBHOMY010000032">
    <property type="protein sequence ID" value="MFC1457776.1"/>
    <property type="molecule type" value="Genomic_DNA"/>
</dbReference>
<dbReference type="PROSITE" id="PS00330">
    <property type="entry name" value="HEMOLYSIN_CALCIUM"/>
    <property type="match status" value="1"/>
</dbReference>
<evidence type="ECO:0000313" key="2">
    <source>
        <dbReference type="EMBL" id="MFC1457776.1"/>
    </source>
</evidence>
<organism evidence="2 3">
    <name type="scientific">Microvirga arabica</name>
    <dbReference type="NCBI Taxonomy" id="1128671"/>
    <lineage>
        <taxon>Bacteria</taxon>
        <taxon>Pseudomonadati</taxon>
        <taxon>Pseudomonadota</taxon>
        <taxon>Alphaproteobacteria</taxon>
        <taxon>Hyphomicrobiales</taxon>
        <taxon>Methylobacteriaceae</taxon>
        <taxon>Microvirga</taxon>
    </lineage>
</organism>
<reference evidence="2 3" key="1">
    <citation type="submission" date="2024-09" db="EMBL/GenBank/DDBJ databases">
        <title>Nodulacao em especies de Leguminosae Basais da Amazonia e Caracterizacao dos Rizobios e Bacterias Associadas aos Nodulos.</title>
        <authorList>
            <person name="Jambeiro I.C.A."/>
            <person name="Lopes I.S."/>
            <person name="Aguiar E.R.G.R."/>
            <person name="Santos A.F.J."/>
            <person name="Dos Santos J.M.F."/>
            <person name="Gross E."/>
        </authorList>
    </citation>
    <scope>NUCLEOTIDE SEQUENCE [LARGE SCALE GENOMIC DNA]</scope>
    <source>
        <strain evidence="2 3">BRUESC1165</strain>
    </source>
</reference>
<dbReference type="PRINTS" id="PR00313">
    <property type="entry name" value="CABNDNGRPT"/>
</dbReference>
<protein>
    <submittedName>
        <fullName evidence="2">Cadherin domain-containing protein</fullName>
    </submittedName>
</protein>
<sequence>MVASIVRLEGEQRVNTYTNSTQSSQSITALADGGWVVTWQSNGQDGGGFGVYQQRYDADGSLSGGERQVNTYTTSWQVRPSVTALKDGGWVVTWESNHQDGSLGSIHQQRYNADGSLNGAERQVNTHTTDQQDTPSVTALADGGWVVTWSSLGQDGSGFGIYQQRYNADGSLNGSEQRVNSHTINTQDEPSVTALADGSWVVTWESFLQDGSDDGIYKQRYTPVTAFGEGRESGAGSADNEVFKVRAGGLSAGDSLEAGAGTDTLTIIETGTLDLTAPDLLTGIEIVQGSSGNDVIITNATRITDIIGFQGGGGSDALHLQAGSYDLTSKFVAGIEAITLLGTGLITFADKVTALLAHSQTSDGTLILTGDSFTLAQRTQLYHQGIRSVTDADGTHILQPAVTTLSQAAVQENVAAGTTVGVLSASDPNPGDGLRFEMIDGAGGRFALSGNQLVVVNGQLLDYEQSSAHQIVVRVTDEGGISFDKTFMISIGDVPVETIRGTSGHNVLTGGAGQDRLFGGLGKDTLTGGGGQDVFVFDTKPNTKTNLDRITDFNVRDDALWLDNAIFKALGKAGSVTKPAQLKSSMFHTGSSAHDSSDRLIYNKKTGALSYDADGTGAAKQVQIATLAKKLALSHKDFFVI</sequence>
<dbReference type="InterPro" id="IPR015919">
    <property type="entry name" value="Cadherin-like_sf"/>
</dbReference>
<comment type="caution">
    <text evidence="2">The sequence shown here is derived from an EMBL/GenBank/DDBJ whole genome shotgun (WGS) entry which is preliminary data.</text>
</comment>
<dbReference type="SUPFAM" id="SSF51120">
    <property type="entry name" value="beta-Roll"/>
    <property type="match status" value="2"/>
</dbReference>
<dbReference type="PROSITE" id="PS50268">
    <property type="entry name" value="CADHERIN_2"/>
    <property type="match status" value="1"/>
</dbReference>
<dbReference type="Pfam" id="PF00028">
    <property type="entry name" value="Cadherin"/>
    <property type="match status" value="1"/>
</dbReference>
<proteinExistence type="predicted"/>
<dbReference type="SUPFAM" id="SSF49313">
    <property type="entry name" value="Cadherin-like"/>
    <property type="match status" value="1"/>
</dbReference>
<name>A0ABV6Y927_9HYPH</name>
<accession>A0ABV6Y927</accession>
<dbReference type="InterPro" id="IPR011049">
    <property type="entry name" value="Serralysin-like_metalloprot_C"/>
</dbReference>
<feature type="domain" description="Cadherin" evidence="1">
    <location>
        <begin position="402"/>
        <end position="494"/>
    </location>
</feature>
<dbReference type="RefSeq" id="WP_377029983.1">
    <property type="nucleotide sequence ID" value="NZ_JBHOMY010000032.1"/>
</dbReference>